<dbReference type="InterPro" id="IPR013083">
    <property type="entry name" value="Znf_RING/FYVE/PHD"/>
</dbReference>
<feature type="compositionally biased region" description="Basic and acidic residues" evidence="5">
    <location>
        <begin position="327"/>
        <end position="336"/>
    </location>
</feature>
<dbReference type="AlphaFoldDB" id="A0A2P7ZU14"/>
<dbReference type="Gene3D" id="3.30.40.10">
    <property type="entry name" value="Zinc/RING finger domain, C3HC4 (zinc finger)"/>
    <property type="match status" value="2"/>
</dbReference>
<dbReference type="SUPFAM" id="SSF57903">
    <property type="entry name" value="FYVE/PHD zinc finger"/>
    <property type="match status" value="1"/>
</dbReference>
<dbReference type="Pfam" id="PF13639">
    <property type="entry name" value="zf-RING_2"/>
    <property type="match status" value="1"/>
</dbReference>
<dbReference type="InterPro" id="IPR001965">
    <property type="entry name" value="Znf_PHD"/>
</dbReference>
<dbReference type="GO" id="GO:0008270">
    <property type="term" value="F:zinc ion binding"/>
    <property type="evidence" value="ECO:0007669"/>
    <property type="project" value="UniProtKB-KW"/>
</dbReference>
<accession>A0A2P7ZU14</accession>
<dbReference type="OrthoDB" id="8062037at2759"/>
<dbReference type="InterPro" id="IPR047157">
    <property type="entry name" value="PHRF1/Atg35"/>
</dbReference>
<dbReference type="PANTHER" id="PTHR12618">
    <property type="entry name" value="PHD AND RING FINGER DOMAIN-CONTAINING PROTEIN 1"/>
    <property type="match status" value="1"/>
</dbReference>
<feature type="region of interest" description="Disordered" evidence="5">
    <location>
        <begin position="16"/>
        <end position="50"/>
    </location>
</feature>
<name>A0A2P7ZU14_9PEZI</name>
<dbReference type="PROSITE" id="PS01359">
    <property type="entry name" value="ZF_PHD_1"/>
    <property type="match status" value="1"/>
</dbReference>
<evidence type="ECO:0000259" key="6">
    <source>
        <dbReference type="PROSITE" id="PS50016"/>
    </source>
</evidence>
<evidence type="ECO:0000256" key="5">
    <source>
        <dbReference type="SAM" id="MobiDB-lite"/>
    </source>
</evidence>
<evidence type="ECO:0000256" key="4">
    <source>
        <dbReference type="PROSITE-ProRule" id="PRU00175"/>
    </source>
</evidence>
<feature type="region of interest" description="Disordered" evidence="5">
    <location>
        <begin position="385"/>
        <end position="504"/>
    </location>
</feature>
<dbReference type="Pfam" id="PF00628">
    <property type="entry name" value="PHD"/>
    <property type="match status" value="1"/>
</dbReference>
<dbReference type="SMART" id="SM00249">
    <property type="entry name" value="PHD"/>
    <property type="match status" value="1"/>
</dbReference>
<feature type="region of interest" description="Disordered" evidence="5">
    <location>
        <begin position="185"/>
        <end position="214"/>
    </location>
</feature>
<protein>
    <recommendedName>
        <fullName evidence="10">RING-type domain-containing protein</fullName>
    </recommendedName>
</protein>
<dbReference type="SMART" id="SM00184">
    <property type="entry name" value="RING"/>
    <property type="match status" value="1"/>
</dbReference>
<evidence type="ECO:0000256" key="2">
    <source>
        <dbReference type="ARBA" id="ARBA00022771"/>
    </source>
</evidence>
<dbReference type="InterPro" id="IPR019786">
    <property type="entry name" value="Zinc_finger_PHD-type_CS"/>
</dbReference>
<keyword evidence="3" id="KW-0862">Zinc</keyword>
<comment type="caution">
    <text evidence="8">The sequence shown here is derived from an EMBL/GenBank/DDBJ whole genome shotgun (WGS) entry which is preliminary data.</text>
</comment>
<keyword evidence="1" id="KW-0479">Metal-binding</keyword>
<dbReference type="InterPro" id="IPR001841">
    <property type="entry name" value="Znf_RING"/>
</dbReference>
<dbReference type="PROSITE" id="PS50089">
    <property type="entry name" value="ZF_RING_2"/>
    <property type="match status" value="1"/>
</dbReference>
<keyword evidence="2 4" id="KW-0863">Zinc-finger</keyword>
<sequence length="577" mass="64455">MAEDCIVCLGNLRTQIPENNDESSSPRSPDSASPPRRLKSTRATDKSTDDPERIAHLLPCKHDLHDSCLRPWVERANSCPICRSIFNQVELKDYINGPTLSSYAVQDKQQEAEVDPTLVIDDSLFEEDGLCVICGTINHAHELMWCDGCDRAVHIFCVGAGDEAPDIYYCTDCCDRLDSGGHLPMAGGAEHRTTRLRRSNDTRRTARRHQRQPNSDWARVWQTVWDNLNLDLDFPFDEEPAEVRRTPAQRRDFAAWQRRLRVANHQGAANRFREAAPALLNREQSGPESQEELRAWNAFDKAREVHSDDQSSNRRKRRATESPASPREPEAAQQERRLKRPRTQAMRALAGAPAQPRSLPESSAQARSRQQPGFLASLLQEVSSRAANGDPTSPTTAAADDQTSPGPMSSPDWSPVTSNHGTPRGGSVTPPPFTLPRPAITPLTSTVRPLMSPPLGAYSPFSPADNNESGARRNTGRGRASRHQSPVARDQSPQSPSRNLSYSTKAEVQRMVKNALGSRYREKEITKDQYTDINRDVSRLLYEQIDDASDLADYDSRNRLQKLATDEVQKMVEALKA</sequence>
<dbReference type="InterPro" id="IPR019787">
    <property type="entry name" value="Znf_PHD-finger"/>
</dbReference>
<feature type="compositionally biased region" description="Low complexity" evidence="5">
    <location>
        <begin position="22"/>
        <end position="35"/>
    </location>
</feature>
<evidence type="ECO:0000256" key="1">
    <source>
        <dbReference type="ARBA" id="ARBA00022723"/>
    </source>
</evidence>
<dbReference type="InterPro" id="IPR011011">
    <property type="entry name" value="Znf_FYVE_PHD"/>
</dbReference>
<evidence type="ECO:0000313" key="9">
    <source>
        <dbReference type="Proteomes" id="UP000243723"/>
    </source>
</evidence>
<keyword evidence="9" id="KW-1185">Reference proteome</keyword>
<feature type="compositionally biased region" description="Basic and acidic residues" evidence="5">
    <location>
        <begin position="189"/>
        <end position="204"/>
    </location>
</feature>
<feature type="compositionally biased region" description="Polar residues" evidence="5">
    <location>
        <begin position="385"/>
        <end position="421"/>
    </location>
</feature>
<reference evidence="8 9" key="1">
    <citation type="submission" date="2017-05" db="EMBL/GenBank/DDBJ databases">
        <title>Draft genome sequence of Elsinoe australis.</title>
        <authorList>
            <person name="Cheng Q."/>
        </authorList>
    </citation>
    <scope>NUCLEOTIDE SEQUENCE [LARGE SCALE GENOMIC DNA]</scope>
    <source>
        <strain evidence="8 9">NL1</strain>
    </source>
</reference>
<feature type="compositionally biased region" description="Polar residues" evidence="5">
    <location>
        <begin position="491"/>
        <end position="504"/>
    </location>
</feature>
<dbReference type="PANTHER" id="PTHR12618:SF20">
    <property type="entry name" value="PHD AND RING FINGER DOMAIN-CONTAINING PROTEIN 1"/>
    <property type="match status" value="1"/>
</dbReference>
<feature type="domain" description="PHD-type" evidence="6">
    <location>
        <begin position="128"/>
        <end position="176"/>
    </location>
</feature>
<dbReference type="EMBL" id="NHZQ01000121">
    <property type="protein sequence ID" value="PSK51704.1"/>
    <property type="molecule type" value="Genomic_DNA"/>
</dbReference>
<feature type="region of interest" description="Disordered" evidence="5">
    <location>
        <begin position="298"/>
        <end position="371"/>
    </location>
</feature>
<proteinExistence type="predicted"/>
<gene>
    <name evidence="8" type="ORF">B9Z65_2971</name>
</gene>
<feature type="compositionally biased region" description="Polar residues" evidence="5">
    <location>
        <begin position="360"/>
        <end position="371"/>
    </location>
</feature>
<evidence type="ECO:0000313" key="8">
    <source>
        <dbReference type="EMBL" id="PSK51704.1"/>
    </source>
</evidence>
<evidence type="ECO:0008006" key="10">
    <source>
        <dbReference type="Google" id="ProtNLM"/>
    </source>
</evidence>
<dbReference type="PROSITE" id="PS50016">
    <property type="entry name" value="ZF_PHD_2"/>
    <property type="match status" value="1"/>
</dbReference>
<dbReference type="STRING" id="40998.A0A2P7ZU14"/>
<evidence type="ECO:0000256" key="3">
    <source>
        <dbReference type="ARBA" id="ARBA00022833"/>
    </source>
</evidence>
<evidence type="ECO:0000259" key="7">
    <source>
        <dbReference type="PROSITE" id="PS50089"/>
    </source>
</evidence>
<dbReference type="Proteomes" id="UP000243723">
    <property type="component" value="Unassembled WGS sequence"/>
</dbReference>
<feature type="domain" description="RING-type" evidence="7">
    <location>
        <begin position="5"/>
        <end position="83"/>
    </location>
</feature>
<organism evidence="8 9">
    <name type="scientific">Elsinoe australis</name>
    <dbReference type="NCBI Taxonomy" id="40998"/>
    <lineage>
        <taxon>Eukaryota</taxon>
        <taxon>Fungi</taxon>
        <taxon>Dikarya</taxon>
        <taxon>Ascomycota</taxon>
        <taxon>Pezizomycotina</taxon>
        <taxon>Dothideomycetes</taxon>
        <taxon>Dothideomycetidae</taxon>
        <taxon>Myriangiales</taxon>
        <taxon>Elsinoaceae</taxon>
        <taxon>Elsinoe</taxon>
    </lineage>
</organism>
<feature type="compositionally biased region" description="Basic and acidic residues" evidence="5">
    <location>
        <begin position="300"/>
        <end position="312"/>
    </location>
</feature>
<dbReference type="SUPFAM" id="SSF57850">
    <property type="entry name" value="RING/U-box"/>
    <property type="match status" value="1"/>
</dbReference>